<reference evidence="1" key="1">
    <citation type="submission" date="2018-05" db="EMBL/GenBank/DDBJ databases">
        <authorList>
            <person name="Lanie J.A."/>
            <person name="Ng W.-L."/>
            <person name="Kazmierczak K.M."/>
            <person name="Andrzejewski T.M."/>
            <person name="Davidsen T.M."/>
            <person name="Wayne K.J."/>
            <person name="Tettelin H."/>
            <person name="Glass J.I."/>
            <person name="Rusch D."/>
            <person name="Podicherti R."/>
            <person name="Tsui H.-C.T."/>
            <person name="Winkler M.E."/>
        </authorList>
    </citation>
    <scope>NUCLEOTIDE SEQUENCE</scope>
</reference>
<gene>
    <name evidence="1" type="ORF">METZ01_LOCUS23622</name>
</gene>
<sequence length="157" mass="18018">MMSQAVQYMARTRAYYEAQGFEVPYTWAHFDEIPFTPLARPLQESKVALITTAALYDRDADDVRKVATHTTSKIPERLYANDLSWDKQATHLNDLGSYFPLATLKQLVRDRRIGSICANFYCAPTEYSHRRTMEADAPEILERCRQDNADIALLVPL</sequence>
<name>A0A381PW37_9ZZZZ</name>
<evidence type="ECO:0000313" key="1">
    <source>
        <dbReference type="EMBL" id="SUZ70768.1"/>
    </source>
</evidence>
<dbReference type="EMBL" id="UINC01001101">
    <property type="protein sequence ID" value="SUZ70768.1"/>
    <property type="molecule type" value="Genomic_DNA"/>
</dbReference>
<dbReference type="AlphaFoldDB" id="A0A381PW37"/>
<accession>A0A381PW37</accession>
<organism evidence="1">
    <name type="scientific">marine metagenome</name>
    <dbReference type="NCBI Taxonomy" id="408172"/>
    <lineage>
        <taxon>unclassified sequences</taxon>
        <taxon>metagenomes</taxon>
        <taxon>ecological metagenomes</taxon>
    </lineage>
</organism>
<proteinExistence type="predicted"/>
<evidence type="ECO:0008006" key="2">
    <source>
        <dbReference type="Google" id="ProtNLM"/>
    </source>
</evidence>
<protein>
    <recommendedName>
        <fullName evidence="2">Selenoprotein B glycine/betaine/sarcosine/D-proline reductase</fullName>
    </recommendedName>
</protein>